<accession>A0A3N7FBN8</accession>
<dbReference type="EMBL" id="CM009296">
    <property type="protein sequence ID" value="RQO92535.1"/>
    <property type="molecule type" value="Genomic_DNA"/>
</dbReference>
<dbReference type="AlphaFoldDB" id="A0A3N7FBN8"/>
<dbReference type="InParanoid" id="A0A3N7FBN8"/>
<evidence type="ECO:0000313" key="2">
    <source>
        <dbReference type="Proteomes" id="UP000006729"/>
    </source>
</evidence>
<dbReference type="Proteomes" id="UP000006729">
    <property type="component" value="Chromosome 7"/>
</dbReference>
<protein>
    <submittedName>
        <fullName evidence="1">Uncharacterized protein</fullName>
    </submittedName>
</protein>
<proteinExistence type="predicted"/>
<keyword evidence="2" id="KW-1185">Reference proteome</keyword>
<gene>
    <name evidence="1" type="ORF">POPTR_007G051750</name>
</gene>
<reference evidence="1 2" key="1">
    <citation type="journal article" date="2006" name="Science">
        <title>The genome of black cottonwood, Populus trichocarpa (Torr. &amp; Gray).</title>
        <authorList>
            <person name="Tuskan G.A."/>
            <person name="Difazio S."/>
            <person name="Jansson S."/>
            <person name="Bohlmann J."/>
            <person name="Grigoriev I."/>
            <person name="Hellsten U."/>
            <person name="Putnam N."/>
            <person name="Ralph S."/>
            <person name="Rombauts S."/>
            <person name="Salamov A."/>
            <person name="Schein J."/>
            <person name="Sterck L."/>
            <person name="Aerts A."/>
            <person name="Bhalerao R.R."/>
            <person name="Bhalerao R.P."/>
            <person name="Blaudez D."/>
            <person name="Boerjan W."/>
            <person name="Brun A."/>
            <person name="Brunner A."/>
            <person name="Busov V."/>
            <person name="Campbell M."/>
            <person name="Carlson J."/>
            <person name="Chalot M."/>
            <person name="Chapman J."/>
            <person name="Chen G.L."/>
            <person name="Cooper D."/>
            <person name="Coutinho P.M."/>
            <person name="Couturier J."/>
            <person name="Covert S."/>
            <person name="Cronk Q."/>
            <person name="Cunningham R."/>
            <person name="Davis J."/>
            <person name="Degroeve S."/>
            <person name="Dejardin A."/>
            <person name="Depamphilis C."/>
            <person name="Detter J."/>
            <person name="Dirks B."/>
            <person name="Dubchak I."/>
            <person name="Duplessis S."/>
            <person name="Ehlting J."/>
            <person name="Ellis B."/>
            <person name="Gendler K."/>
            <person name="Goodstein D."/>
            <person name="Gribskov M."/>
            <person name="Grimwood J."/>
            <person name="Groover A."/>
            <person name="Gunter L."/>
            <person name="Hamberger B."/>
            <person name="Heinze B."/>
            <person name="Helariutta Y."/>
            <person name="Henrissat B."/>
            <person name="Holligan D."/>
            <person name="Holt R."/>
            <person name="Huang W."/>
            <person name="Islam-Faridi N."/>
            <person name="Jones S."/>
            <person name="Jones-Rhoades M."/>
            <person name="Jorgensen R."/>
            <person name="Joshi C."/>
            <person name="Kangasjarvi J."/>
            <person name="Karlsson J."/>
            <person name="Kelleher C."/>
            <person name="Kirkpatrick R."/>
            <person name="Kirst M."/>
            <person name="Kohler A."/>
            <person name="Kalluri U."/>
            <person name="Larimer F."/>
            <person name="Leebens-Mack J."/>
            <person name="Leple J.C."/>
            <person name="Locascio P."/>
            <person name="Lou Y."/>
            <person name="Lucas S."/>
            <person name="Martin F."/>
            <person name="Montanini B."/>
            <person name="Napoli C."/>
            <person name="Nelson D.R."/>
            <person name="Nelson C."/>
            <person name="Nieminen K."/>
            <person name="Nilsson O."/>
            <person name="Pereda V."/>
            <person name="Peter G."/>
            <person name="Philippe R."/>
            <person name="Pilate G."/>
            <person name="Poliakov A."/>
            <person name="Razumovskaya J."/>
            <person name="Richardson P."/>
            <person name="Rinaldi C."/>
            <person name="Ritland K."/>
            <person name="Rouze P."/>
            <person name="Ryaboy D."/>
            <person name="Schmutz J."/>
            <person name="Schrader J."/>
            <person name="Segerman B."/>
            <person name="Shin H."/>
            <person name="Siddiqui A."/>
            <person name="Sterky F."/>
            <person name="Terry A."/>
            <person name="Tsai C.J."/>
            <person name="Uberbacher E."/>
            <person name="Unneberg P."/>
            <person name="Vahala J."/>
            <person name="Wall K."/>
            <person name="Wessler S."/>
            <person name="Yang G."/>
            <person name="Yin T."/>
            <person name="Douglas C."/>
            <person name="Marra M."/>
            <person name="Sandberg G."/>
            <person name="Van de Peer Y."/>
            <person name="Rokhsar D."/>
        </authorList>
    </citation>
    <scope>NUCLEOTIDE SEQUENCE [LARGE SCALE GENOMIC DNA]</scope>
    <source>
        <strain evidence="2">cv. Nisqually</strain>
    </source>
</reference>
<organism evidence="1 2">
    <name type="scientific">Populus trichocarpa</name>
    <name type="common">Western balsam poplar</name>
    <name type="synonym">Populus balsamifera subsp. trichocarpa</name>
    <dbReference type="NCBI Taxonomy" id="3694"/>
    <lineage>
        <taxon>Eukaryota</taxon>
        <taxon>Viridiplantae</taxon>
        <taxon>Streptophyta</taxon>
        <taxon>Embryophyta</taxon>
        <taxon>Tracheophyta</taxon>
        <taxon>Spermatophyta</taxon>
        <taxon>Magnoliopsida</taxon>
        <taxon>eudicotyledons</taxon>
        <taxon>Gunneridae</taxon>
        <taxon>Pentapetalae</taxon>
        <taxon>rosids</taxon>
        <taxon>fabids</taxon>
        <taxon>Malpighiales</taxon>
        <taxon>Salicaceae</taxon>
        <taxon>Saliceae</taxon>
        <taxon>Populus</taxon>
    </lineage>
</organism>
<name>A0A3N7FBN8_POPTR</name>
<evidence type="ECO:0000313" key="1">
    <source>
        <dbReference type="EMBL" id="RQO92535.1"/>
    </source>
</evidence>
<sequence>MGSPTQAKTDQFSLPKSSIEADFLPGTVLESGPKSTANSPPVAGLLVSASLQETNSHAVIIIRRRGQRLPNLL</sequence>